<sequence>MAVYAFIGNFSAKSIASAFPLYATPLAFNPPVSMGRLSHLVAVTVLMMGAANIWWVPLANTFGRRPITLINILLLVFSSMWVGLATSFETLLAARFFMGLLLGLRIPVGLCSVCRIGLFVDFANGIVAPNVIGEIYFTHQRGKAMGFYTVFLCVGFPFGGIMGGYIGVTWAWNGFTG</sequence>
<keyword evidence="2 5" id="KW-0812">Transmembrane</keyword>
<evidence type="ECO:0000256" key="2">
    <source>
        <dbReference type="ARBA" id="ARBA00022692"/>
    </source>
</evidence>
<proteinExistence type="predicted"/>
<evidence type="ECO:0000256" key="1">
    <source>
        <dbReference type="ARBA" id="ARBA00004141"/>
    </source>
</evidence>
<evidence type="ECO:0000313" key="7">
    <source>
        <dbReference type="EMBL" id="KAL2782753.1"/>
    </source>
</evidence>
<keyword evidence="4 5" id="KW-0472">Membrane</keyword>
<dbReference type="Gene3D" id="1.20.1720.10">
    <property type="entry name" value="Multidrug resistance protein D"/>
    <property type="match status" value="1"/>
</dbReference>
<accession>A0ABR4FHN2</accession>
<feature type="domain" description="Major facilitator superfamily (MFS) profile" evidence="6">
    <location>
        <begin position="1"/>
        <end position="177"/>
    </location>
</feature>
<dbReference type="PANTHER" id="PTHR23502:SF181">
    <property type="entry name" value="MAJOR FACILITATOR SUPERFAMILY (MFS) PROFILE DOMAIN-CONTAINING PROTEIN"/>
    <property type="match status" value="1"/>
</dbReference>
<feature type="transmembrane region" description="Helical" evidence="5">
    <location>
        <begin position="37"/>
        <end position="55"/>
    </location>
</feature>
<reference evidence="7 8" key="1">
    <citation type="submission" date="2024-07" db="EMBL/GenBank/DDBJ databases">
        <title>Section-level genome sequencing and comparative genomics of Aspergillus sections Usti and Cavernicolus.</title>
        <authorList>
            <consortium name="Lawrence Berkeley National Laboratory"/>
            <person name="Nybo J.L."/>
            <person name="Vesth T.C."/>
            <person name="Theobald S."/>
            <person name="Frisvad J.C."/>
            <person name="Larsen T.O."/>
            <person name="Kjaerboelling I."/>
            <person name="Rothschild-Mancinelli K."/>
            <person name="Lyhne E.K."/>
            <person name="Kogle M.E."/>
            <person name="Barry K."/>
            <person name="Clum A."/>
            <person name="Na H."/>
            <person name="Ledsgaard L."/>
            <person name="Lin J."/>
            <person name="Lipzen A."/>
            <person name="Kuo A."/>
            <person name="Riley R."/>
            <person name="Mondo S."/>
            <person name="Labutti K."/>
            <person name="Haridas S."/>
            <person name="Pangalinan J."/>
            <person name="Salamov A.A."/>
            <person name="Simmons B.A."/>
            <person name="Magnuson J.K."/>
            <person name="Chen J."/>
            <person name="Drula E."/>
            <person name="Henrissat B."/>
            <person name="Wiebenga A."/>
            <person name="Lubbers R.J."/>
            <person name="Gomes A.C."/>
            <person name="Makela M.R."/>
            <person name="Stajich J."/>
            <person name="Grigoriev I.V."/>
            <person name="Mortensen U.H."/>
            <person name="De Vries R.P."/>
            <person name="Baker S.E."/>
            <person name="Andersen M.R."/>
        </authorList>
    </citation>
    <scope>NUCLEOTIDE SEQUENCE [LARGE SCALE GENOMIC DNA]</scope>
    <source>
        <strain evidence="7 8">CBS 209.92</strain>
    </source>
</reference>
<evidence type="ECO:0000256" key="5">
    <source>
        <dbReference type="SAM" id="Phobius"/>
    </source>
</evidence>
<dbReference type="PROSITE" id="PS50850">
    <property type="entry name" value="MFS"/>
    <property type="match status" value="1"/>
</dbReference>
<name>A0ABR4FHN2_9EURO</name>
<dbReference type="Proteomes" id="UP001610563">
    <property type="component" value="Unassembled WGS sequence"/>
</dbReference>
<evidence type="ECO:0000313" key="8">
    <source>
        <dbReference type="Proteomes" id="UP001610563"/>
    </source>
</evidence>
<keyword evidence="8" id="KW-1185">Reference proteome</keyword>
<comment type="caution">
    <text evidence="7">The sequence shown here is derived from an EMBL/GenBank/DDBJ whole genome shotgun (WGS) entry which is preliminary data.</text>
</comment>
<feature type="transmembrane region" description="Helical" evidence="5">
    <location>
        <begin position="67"/>
        <end position="86"/>
    </location>
</feature>
<dbReference type="EMBL" id="JBFTWV010000330">
    <property type="protein sequence ID" value="KAL2782753.1"/>
    <property type="molecule type" value="Genomic_DNA"/>
</dbReference>
<feature type="transmembrane region" description="Helical" evidence="5">
    <location>
        <begin position="106"/>
        <end position="127"/>
    </location>
</feature>
<dbReference type="InterPro" id="IPR036259">
    <property type="entry name" value="MFS_trans_sf"/>
</dbReference>
<evidence type="ECO:0000256" key="3">
    <source>
        <dbReference type="ARBA" id="ARBA00022989"/>
    </source>
</evidence>
<protein>
    <recommendedName>
        <fullName evidence="6">Major facilitator superfamily (MFS) profile domain-containing protein</fullName>
    </recommendedName>
</protein>
<dbReference type="SUPFAM" id="SSF103473">
    <property type="entry name" value="MFS general substrate transporter"/>
    <property type="match status" value="1"/>
</dbReference>
<dbReference type="PANTHER" id="PTHR23502">
    <property type="entry name" value="MAJOR FACILITATOR SUPERFAMILY"/>
    <property type="match status" value="1"/>
</dbReference>
<organism evidence="7 8">
    <name type="scientific">Aspergillus keveii</name>
    <dbReference type="NCBI Taxonomy" id="714993"/>
    <lineage>
        <taxon>Eukaryota</taxon>
        <taxon>Fungi</taxon>
        <taxon>Dikarya</taxon>
        <taxon>Ascomycota</taxon>
        <taxon>Pezizomycotina</taxon>
        <taxon>Eurotiomycetes</taxon>
        <taxon>Eurotiomycetidae</taxon>
        <taxon>Eurotiales</taxon>
        <taxon>Aspergillaceae</taxon>
        <taxon>Aspergillus</taxon>
        <taxon>Aspergillus subgen. Nidulantes</taxon>
    </lineage>
</organism>
<gene>
    <name evidence="7" type="ORF">BJX66DRAFT_345555</name>
</gene>
<comment type="subcellular location">
    <subcellularLocation>
        <location evidence="1">Membrane</location>
        <topology evidence="1">Multi-pass membrane protein</topology>
    </subcellularLocation>
</comment>
<evidence type="ECO:0000259" key="6">
    <source>
        <dbReference type="PROSITE" id="PS50850"/>
    </source>
</evidence>
<keyword evidence="3 5" id="KW-1133">Transmembrane helix</keyword>
<evidence type="ECO:0000256" key="4">
    <source>
        <dbReference type="ARBA" id="ARBA00023136"/>
    </source>
</evidence>
<feature type="transmembrane region" description="Helical" evidence="5">
    <location>
        <begin position="147"/>
        <end position="172"/>
    </location>
</feature>
<dbReference type="InterPro" id="IPR020846">
    <property type="entry name" value="MFS_dom"/>
</dbReference>